<protein>
    <submittedName>
        <fullName evidence="2">Uncharacterized protein</fullName>
    </submittedName>
</protein>
<keyword evidence="3" id="KW-1185">Reference proteome</keyword>
<dbReference type="EMBL" id="CP032125">
    <property type="protein sequence ID" value="AXX98908.1"/>
    <property type="molecule type" value="Genomic_DNA"/>
</dbReference>
<accession>A0A347UJ80</accession>
<feature type="region of interest" description="Disordered" evidence="1">
    <location>
        <begin position="54"/>
        <end position="98"/>
    </location>
</feature>
<feature type="compositionally biased region" description="Basic and acidic residues" evidence="1">
    <location>
        <begin position="75"/>
        <end position="88"/>
    </location>
</feature>
<dbReference type="OrthoDB" id="7875768at2"/>
<dbReference type="RefSeq" id="WP_118943562.1">
    <property type="nucleotide sequence ID" value="NZ_CP032125.1"/>
</dbReference>
<reference evidence="2 3" key="1">
    <citation type="submission" date="2018-09" db="EMBL/GenBank/DDBJ databases">
        <title>Profundibacter amoris BAR1 gen. nov., sp. nov., a new member of the Roseobacter clade isolated at Lokis Castle Vent Field on the Arctic Mid-Oceanic Ridge.</title>
        <authorList>
            <person name="Le Moine Bauer S."/>
            <person name="Sjoeberg A.G."/>
            <person name="L'Haridon S."/>
            <person name="Stokke R."/>
            <person name="Roalkvam I."/>
            <person name="Steen I.H."/>
            <person name="Dahle H."/>
        </authorList>
    </citation>
    <scope>NUCLEOTIDE SEQUENCE [LARGE SCALE GENOMIC DNA]</scope>
    <source>
        <strain evidence="2 3">BAR1</strain>
    </source>
</reference>
<feature type="compositionally biased region" description="Polar residues" evidence="1">
    <location>
        <begin position="89"/>
        <end position="98"/>
    </location>
</feature>
<name>A0A347UJ80_9RHOB</name>
<evidence type="ECO:0000313" key="3">
    <source>
        <dbReference type="Proteomes" id="UP000261704"/>
    </source>
</evidence>
<dbReference type="AlphaFoldDB" id="A0A347UJ80"/>
<evidence type="ECO:0000313" key="2">
    <source>
        <dbReference type="EMBL" id="AXX98908.1"/>
    </source>
</evidence>
<dbReference type="Proteomes" id="UP000261704">
    <property type="component" value="Chromosome"/>
</dbReference>
<organism evidence="2 3">
    <name type="scientific">Profundibacter amoris</name>
    <dbReference type="NCBI Taxonomy" id="2171755"/>
    <lineage>
        <taxon>Bacteria</taxon>
        <taxon>Pseudomonadati</taxon>
        <taxon>Pseudomonadota</taxon>
        <taxon>Alphaproteobacteria</taxon>
        <taxon>Rhodobacterales</taxon>
        <taxon>Paracoccaceae</taxon>
        <taxon>Profundibacter</taxon>
    </lineage>
</organism>
<dbReference type="KEGG" id="pamo:BAR1_13810"/>
<evidence type="ECO:0000256" key="1">
    <source>
        <dbReference type="SAM" id="MobiDB-lite"/>
    </source>
</evidence>
<gene>
    <name evidence="2" type="ORF">BAR1_13810</name>
</gene>
<sequence>MSESVSNAEIEDVLTSIRRLVSGEEGKSAAKADVAAKKPSAAAKLILTADFRVSDTPKGAANAKEEPAETATFRHAAEPEDSETKPSDSKTNQTSLESTIAELEAAIGDQDEEWEPDGSEFEEDAEAEAVMTAPIKDMMGTKQPIDEIEDAEIIEDDLAAGLFAGDDPEFDEEALREMVSEIVRQELQGALGERITRNVRKLVRREINRVLAAQDFD</sequence>
<proteinExistence type="predicted"/>